<dbReference type="GO" id="GO:0006355">
    <property type="term" value="P:regulation of DNA-templated transcription"/>
    <property type="evidence" value="ECO:0007669"/>
    <property type="project" value="InterPro"/>
</dbReference>
<evidence type="ECO:0000313" key="2">
    <source>
        <dbReference type="EMBL" id="MBB5598496.1"/>
    </source>
</evidence>
<dbReference type="GO" id="GO:0003677">
    <property type="term" value="F:DNA binding"/>
    <property type="evidence" value="ECO:0007669"/>
    <property type="project" value="UniProtKB-KW"/>
</dbReference>
<evidence type="ECO:0000313" key="3">
    <source>
        <dbReference type="Proteomes" id="UP000523863"/>
    </source>
</evidence>
<proteinExistence type="predicted"/>
<sequence length="113" mass="12354">MRVYLVKCESYLVAKALFNVATDDRVEGLSCRGEDERLFDRLSPSEKSVLNFMADGLANETIAGSLNLSSPTVESHVRAILSKIVSVPEESMGRRVCAVPLREFAGGVYLEAT</sequence>
<dbReference type="PRINTS" id="PR00038">
    <property type="entry name" value="HTHLUXR"/>
</dbReference>
<name>A0A7W8YBK3_9MICC</name>
<feature type="domain" description="HTH luxR-type" evidence="1">
    <location>
        <begin position="56"/>
        <end position="83"/>
    </location>
</feature>
<keyword evidence="2" id="KW-0238">DNA-binding</keyword>
<organism evidence="2 3">
    <name type="scientific">Neomicrococcus lactis</name>
    <dbReference type="NCBI Taxonomy" id="732241"/>
    <lineage>
        <taxon>Bacteria</taxon>
        <taxon>Bacillati</taxon>
        <taxon>Actinomycetota</taxon>
        <taxon>Actinomycetes</taxon>
        <taxon>Micrococcales</taxon>
        <taxon>Micrococcaceae</taxon>
        <taxon>Neomicrococcus</taxon>
    </lineage>
</organism>
<reference evidence="2 3" key="1">
    <citation type="submission" date="2020-08" db="EMBL/GenBank/DDBJ databases">
        <title>Sequencing the genomes of 1000 actinobacteria strains.</title>
        <authorList>
            <person name="Klenk H.-P."/>
        </authorList>
    </citation>
    <scope>NUCLEOTIDE SEQUENCE [LARGE SCALE GENOMIC DNA]</scope>
    <source>
        <strain evidence="2 3">DSM 23694</strain>
    </source>
</reference>
<dbReference type="InterPro" id="IPR000792">
    <property type="entry name" value="Tscrpt_reg_LuxR_C"/>
</dbReference>
<dbReference type="InterPro" id="IPR016032">
    <property type="entry name" value="Sig_transdc_resp-reg_C-effctor"/>
</dbReference>
<protein>
    <submittedName>
        <fullName evidence="2">DNA-binding NarL/FixJ family response regulator</fullName>
    </submittedName>
</protein>
<dbReference type="SUPFAM" id="SSF46894">
    <property type="entry name" value="C-terminal effector domain of the bipartite response regulators"/>
    <property type="match status" value="1"/>
</dbReference>
<accession>A0A7W8YBK3</accession>
<dbReference type="AlphaFoldDB" id="A0A7W8YBK3"/>
<dbReference type="Pfam" id="PF00196">
    <property type="entry name" value="GerE"/>
    <property type="match status" value="1"/>
</dbReference>
<keyword evidence="3" id="KW-1185">Reference proteome</keyword>
<dbReference type="Gene3D" id="1.10.10.10">
    <property type="entry name" value="Winged helix-like DNA-binding domain superfamily/Winged helix DNA-binding domain"/>
    <property type="match status" value="1"/>
</dbReference>
<dbReference type="InterPro" id="IPR036388">
    <property type="entry name" value="WH-like_DNA-bd_sf"/>
</dbReference>
<evidence type="ECO:0000259" key="1">
    <source>
        <dbReference type="PROSITE" id="PS00622"/>
    </source>
</evidence>
<dbReference type="RefSeq" id="WP_420826513.1">
    <property type="nucleotide sequence ID" value="NZ_JACHBL010000001.1"/>
</dbReference>
<dbReference type="Proteomes" id="UP000523863">
    <property type="component" value="Unassembled WGS sequence"/>
</dbReference>
<comment type="caution">
    <text evidence="2">The sequence shown here is derived from an EMBL/GenBank/DDBJ whole genome shotgun (WGS) entry which is preliminary data.</text>
</comment>
<dbReference type="SMART" id="SM00421">
    <property type="entry name" value="HTH_LUXR"/>
    <property type="match status" value="1"/>
</dbReference>
<dbReference type="PROSITE" id="PS00622">
    <property type="entry name" value="HTH_LUXR_1"/>
    <property type="match status" value="1"/>
</dbReference>
<gene>
    <name evidence="2" type="ORF">BKA12_001576</name>
</gene>
<dbReference type="EMBL" id="JACHBL010000001">
    <property type="protein sequence ID" value="MBB5598496.1"/>
    <property type="molecule type" value="Genomic_DNA"/>
</dbReference>